<evidence type="ECO:0000256" key="1">
    <source>
        <dbReference type="ARBA" id="ARBA00004651"/>
    </source>
</evidence>
<keyword evidence="3 8" id="KW-0813">Transport</keyword>
<protein>
    <submittedName>
        <fullName evidence="11">Type II secretion system F family protein</fullName>
    </submittedName>
</protein>
<evidence type="ECO:0000313" key="12">
    <source>
        <dbReference type="Proteomes" id="UP001341444"/>
    </source>
</evidence>
<name>A0ABU6MK94_9BACI</name>
<evidence type="ECO:0000256" key="4">
    <source>
        <dbReference type="ARBA" id="ARBA00022475"/>
    </source>
</evidence>
<dbReference type="InterPro" id="IPR001992">
    <property type="entry name" value="T2SS_GspF/T4SS_PilC_CS"/>
</dbReference>
<dbReference type="InterPro" id="IPR042094">
    <property type="entry name" value="T2SS_GspF_sf"/>
</dbReference>
<feature type="domain" description="Type II secretion system protein GspF" evidence="10">
    <location>
        <begin position="67"/>
        <end position="190"/>
    </location>
</feature>
<dbReference type="InterPro" id="IPR003004">
    <property type="entry name" value="GspF/PilC"/>
</dbReference>
<feature type="transmembrane region" description="Helical" evidence="9">
    <location>
        <begin position="373"/>
        <end position="394"/>
    </location>
</feature>
<accession>A0ABU6MK94</accession>
<evidence type="ECO:0000256" key="8">
    <source>
        <dbReference type="RuleBase" id="RU003923"/>
    </source>
</evidence>
<dbReference type="PRINTS" id="PR00812">
    <property type="entry name" value="BCTERIALGSPF"/>
</dbReference>
<dbReference type="Pfam" id="PF00482">
    <property type="entry name" value="T2SSF"/>
    <property type="match status" value="2"/>
</dbReference>
<gene>
    <name evidence="11" type="ORF">P4T90_17290</name>
</gene>
<keyword evidence="5 8" id="KW-0812">Transmembrane</keyword>
<evidence type="ECO:0000259" key="10">
    <source>
        <dbReference type="Pfam" id="PF00482"/>
    </source>
</evidence>
<feature type="transmembrane region" description="Helical" evidence="9">
    <location>
        <begin position="167"/>
        <end position="193"/>
    </location>
</feature>
<dbReference type="RefSeq" id="WP_066261813.1">
    <property type="nucleotide sequence ID" value="NZ_JARMAB010000026.1"/>
</dbReference>
<dbReference type="Proteomes" id="UP001341444">
    <property type="component" value="Unassembled WGS sequence"/>
</dbReference>
<dbReference type="EMBL" id="JARMAB010000026">
    <property type="protein sequence ID" value="MED1204802.1"/>
    <property type="molecule type" value="Genomic_DNA"/>
</dbReference>
<dbReference type="PROSITE" id="PS00874">
    <property type="entry name" value="T2SP_F"/>
    <property type="match status" value="1"/>
</dbReference>
<evidence type="ECO:0000256" key="9">
    <source>
        <dbReference type="SAM" id="Phobius"/>
    </source>
</evidence>
<reference evidence="11 12" key="1">
    <citation type="submission" date="2023-03" db="EMBL/GenBank/DDBJ databases">
        <title>Bacillus Genome Sequencing.</title>
        <authorList>
            <person name="Dunlap C."/>
        </authorList>
    </citation>
    <scope>NUCLEOTIDE SEQUENCE [LARGE SCALE GENOMIC DNA]</scope>
    <source>
        <strain evidence="11 12">B-23453</strain>
    </source>
</reference>
<evidence type="ECO:0000256" key="3">
    <source>
        <dbReference type="ARBA" id="ARBA00022448"/>
    </source>
</evidence>
<evidence type="ECO:0000313" key="11">
    <source>
        <dbReference type="EMBL" id="MED1204802.1"/>
    </source>
</evidence>
<keyword evidence="4" id="KW-1003">Cell membrane</keyword>
<keyword evidence="12" id="KW-1185">Reference proteome</keyword>
<evidence type="ECO:0000256" key="6">
    <source>
        <dbReference type="ARBA" id="ARBA00022989"/>
    </source>
</evidence>
<dbReference type="InterPro" id="IPR018076">
    <property type="entry name" value="T2SS_GspF_dom"/>
</dbReference>
<evidence type="ECO:0000256" key="7">
    <source>
        <dbReference type="ARBA" id="ARBA00023136"/>
    </source>
</evidence>
<evidence type="ECO:0000256" key="5">
    <source>
        <dbReference type="ARBA" id="ARBA00022692"/>
    </source>
</evidence>
<comment type="similarity">
    <text evidence="2 8">Belongs to the GSP F family.</text>
</comment>
<feature type="transmembrane region" description="Helical" evidence="9">
    <location>
        <begin position="220"/>
        <end position="238"/>
    </location>
</feature>
<dbReference type="PANTHER" id="PTHR30012:SF0">
    <property type="entry name" value="TYPE II SECRETION SYSTEM PROTEIN F-RELATED"/>
    <property type="match status" value="1"/>
</dbReference>
<proteinExistence type="inferred from homology"/>
<keyword evidence="6 9" id="KW-1133">Transmembrane helix</keyword>
<comment type="subcellular location">
    <subcellularLocation>
        <location evidence="1 8">Cell membrane</location>
        <topology evidence="1 8">Multi-pass membrane protein</topology>
    </subcellularLocation>
</comment>
<organism evidence="11 12">
    <name type="scientific">Heyndrickxia acidicola</name>
    <dbReference type="NCBI Taxonomy" id="209389"/>
    <lineage>
        <taxon>Bacteria</taxon>
        <taxon>Bacillati</taxon>
        <taxon>Bacillota</taxon>
        <taxon>Bacilli</taxon>
        <taxon>Bacillales</taxon>
        <taxon>Bacillaceae</taxon>
        <taxon>Heyndrickxia</taxon>
    </lineage>
</organism>
<keyword evidence="7 9" id="KW-0472">Membrane</keyword>
<comment type="caution">
    <text evidence="11">The sequence shown here is derived from an EMBL/GenBank/DDBJ whole genome shotgun (WGS) entry which is preliminary data.</text>
</comment>
<dbReference type="Gene3D" id="1.20.81.30">
    <property type="entry name" value="Type II secretion system (T2SS), domain F"/>
    <property type="match status" value="2"/>
</dbReference>
<sequence>MARFKYMGRDRSGKKSGVISADSKREAMIKLKEQGIRVIEMQEMPETLLTKDISIGKPVKLKHLVIFMRQFSTLIHAGVTIVDATRILSAQTESKHLGKALGEIEQELREGKSFSEACAKHNRIFEPLFVNMVRAGEVSGSMDETLDRLGEHYEKQNNTKQKVVSALAYPIVVAFISIAVVIFLLVAVVPTFVNMFSQFGGKLPAITQFVIDSSHFMQQYWYLVVLFLILIVVFFMLVKQNKKSKYYLDYFLLRLPIFGSIIQKSTIARMTRTLSSMFSSSVPILQALTMVETIVENEVVAKVIRKSRDSLERGRSLTEPMRNHWAFPPLVSQMISIGEETGSLDGMLSKVADFYEKEVETATDALKSLIEPLMIVVLSALVGTIVTAVIVPMFDIYNNVQTYK</sequence>
<evidence type="ECO:0000256" key="2">
    <source>
        <dbReference type="ARBA" id="ARBA00005745"/>
    </source>
</evidence>
<feature type="domain" description="Type II secretion system protein GspF" evidence="10">
    <location>
        <begin position="271"/>
        <end position="392"/>
    </location>
</feature>
<dbReference type="PANTHER" id="PTHR30012">
    <property type="entry name" value="GENERAL SECRETION PATHWAY PROTEIN"/>
    <property type="match status" value="1"/>
</dbReference>